<dbReference type="PANTHER" id="PTHR12706:SF30">
    <property type="entry name" value="PROTEIN STRAWBERRY NOTCH-RELATED"/>
    <property type="match status" value="1"/>
</dbReference>
<feature type="region of interest" description="Disordered" evidence="2">
    <location>
        <begin position="322"/>
        <end position="358"/>
    </location>
</feature>
<dbReference type="GO" id="GO:0032259">
    <property type="term" value="P:methylation"/>
    <property type="evidence" value="ECO:0007669"/>
    <property type="project" value="UniProtKB-KW"/>
</dbReference>
<name>A0A2A2SJ31_9SPHN</name>
<dbReference type="InterPro" id="IPR026741">
    <property type="entry name" value="SNO"/>
</dbReference>
<evidence type="ECO:0000313" key="6">
    <source>
        <dbReference type="Proteomes" id="UP000218151"/>
    </source>
</evidence>
<dbReference type="SUPFAM" id="SSF52540">
    <property type="entry name" value="P-loop containing nucleoside triphosphate hydrolases"/>
    <property type="match status" value="1"/>
</dbReference>
<accession>A0A2A2SJ31</accession>
<reference evidence="6" key="1">
    <citation type="submission" date="2017-09" db="EMBL/GenBank/DDBJ databases">
        <authorList>
            <person name="Feng G."/>
            <person name="Zhu H."/>
        </authorList>
    </citation>
    <scope>NUCLEOTIDE SEQUENCE [LARGE SCALE GENOMIC DNA]</scope>
    <source>
        <strain evidence="6">1PNM-20</strain>
    </source>
</reference>
<dbReference type="Proteomes" id="UP000218151">
    <property type="component" value="Unassembled WGS sequence"/>
</dbReference>
<dbReference type="GO" id="GO:0006355">
    <property type="term" value="P:regulation of DNA-templated transcription"/>
    <property type="evidence" value="ECO:0007669"/>
    <property type="project" value="InterPro"/>
</dbReference>
<evidence type="ECO:0000256" key="2">
    <source>
        <dbReference type="SAM" id="MobiDB-lite"/>
    </source>
</evidence>
<dbReference type="Gene3D" id="3.40.50.150">
    <property type="entry name" value="Vaccinia Virus protein VP39"/>
    <property type="match status" value="1"/>
</dbReference>
<dbReference type="InterPro" id="IPR026937">
    <property type="entry name" value="SBNO_Helicase_C_dom"/>
</dbReference>
<gene>
    <name evidence="5" type="ORF">CKY28_06785</name>
</gene>
<dbReference type="SUPFAM" id="SSF53335">
    <property type="entry name" value="S-adenosyl-L-methionine-dependent methyltransferases"/>
    <property type="match status" value="1"/>
</dbReference>
<comment type="caution">
    <text evidence="5">The sequence shown here is derived from an EMBL/GenBank/DDBJ whole genome shotgun (WGS) entry which is preliminary data.</text>
</comment>
<feature type="domain" description="Strawberry notch helicase C" evidence="3">
    <location>
        <begin position="891"/>
        <end position="1145"/>
    </location>
</feature>
<dbReference type="InterPro" id="IPR039187">
    <property type="entry name" value="SNO_AAA"/>
</dbReference>
<proteinExistence type="inferred from homology"/>
<evidence type="ECO:0000259" key="3">
    <source>
        <dbReference type="Pfam" id="PF13871"/>
    </source>
</evidence>
<dbReference type="GO" id="GO:0008168">
    <property type="term" value="F:methyltransferase activity"/>
    <property type="evidence" value="ECO:0007669"/>
    <property type="project" value="UniProtKB-KW"/>
</dbReference>
<keyword evidence="6" id="KW-1185">Reference proteome</keyword>
<dbReference type="OrthoDB" id="270332at2"/>
<dbReference type="EMBL" id="NSLI01000002">
    <property type="protein sequence ID" value="PAX09031.1"/>
    <property type="molecule type" value="Genomic_DNA"/>
</dbReference>
<dbReference type="Pfam" id="PF13872">
    <property type="entry name" value="AAA_34"/>
    <property type="match status" value="1"/>
</dbReference>
<comment type="similarity">
    <text evidence="1">Belongs to the SBNO family.</text>
</comment>
<feature type="domain" description="Strawberry notch AAA" evidence="4">
    <location>
        <begin position="399"/>
        <end position="717"/>
    </location>
</feature>
<evidence type="ECO:0000256" key="1">
    <source>
        <dbReference type="ARBA" id="ARBA00006992"/>
    </source>
</evidence>
<sequence>MASLALDLPSAPPPHVAVATRLADFLRAGEPIDARLLRQLFEAATGRSDADAGWSMRHAYDALELAQAKLASDPASGLLAGSPRTVLDRLARITASLPVQSHRSEDQVALQQFSTPLPLGYLAALAAAPRAGELLLEPSAGNGLLAGPASARGVTLVLNELDPHRRSGLVSVFPEAPVFGHDAELIDDLLAPGLRPSLVLMNPPFARSSGRGNDRHAAARHLRAAIRRLRPNGRLVALMPEGFDLRAWCAAYRGDVAPRLDAFIDRGAFARHGTGVAVRLVVLDKFAGREPAQLIRATMLGDLIKPLLALAADRGGGSAVVAPRPAAQPLPTQRASSLFGRTARPTKPSPLLPRSPAAASADAEPVLVEPLDEPAPADAQVGIYLPWRASRLRLPGAADHPTPLVESLAMGSIAAPKVGHRPLLPSRLVADGLLSEAQLETLVYAGAAFERDLPGRFVADEEGCGLKVSEAGQSYRCGFFLGDGTGAGKGRQIAGVILDHWLRGRRRHIWISKNETLLEDARRDWTALGGLALDIQPLSQWKLGVPVELDTGILFLTYPTLRSGREDATRLAQILAWAGESFDGVVAFDESHAMANALGGEGSRGRVKGSEQGMAGLRLQNNLPRARVLYASATGASDIANLSYAARLGLWGPGTAFADREAFIAGIRAGGIAAMELVARDLKALGLYLARALSFAGVEYDLLEHALTPDQVATYDAYADAWAIIHRNLEEALEATRVVDGENGATLNSNAKSAALSRFEGTKQRFFAQLLLSCKLPSLLPAVEADLQRGDAVVVQLVSTAEAMLDRRLADLDPLERELLEIDLSPREYVVDYLVSAFPTRQMRVFTDAEGNSRSEPMSDEEGRPVHCHAAMAARDALVEQLCALPPIGTALDMIIERFGTEQVAEVTGRTRRLVIGADGSQKLERRTPRANIAEAQAFMDGAKRVLVFSDAGGTGRSYHASLTARNQARRIHYLLEPGWRADAAIQGLGRTHRSAQASAPLFRPVTTDVRGERRFISTIARRLDSLGALTRGQRQTGGQNLFDPADNLESDYAKSALTAWYRLLFDGKLGSTTFELFQERTGLRLEAEGGGLREDLPPIQRWLNRILALPIALQNAIFDEFMGLVEARVSAALEAGTLDLGVETLAVERFNIVDDAVIRTDAVSGATSHLLKVEIERRGKPMRLDAVRQLAAKRPDAQFVLNARSGKVALRVNARSLLDQEGSSIGRYELIRPGKREHVRRDQFEESSWGPIDRDRFGAEWVREADEIAATVDHETLYLATGLLLPIWDKLPADHVQVVRLVDTERKSSLGRYVPVDAVTSLGRALGVGLDVKLDPRQLVNVMLKGGKPVVLDVTGLTAKRSLVNGSQRVELLGFEPKRLPEYKAHGCFVEIIRYQTRLFVPLDRANAILTALTSWRPAGSTRASS</sequence>
<dbReference type="RefSeq" id="WP_095997529.1">
    <property type="nucleotide sequence ID" value="NZ_NSLI01000002.1"/>
</dbReference>
<dbReference type="PANTHER" id="PTHR12706">
    <property type="entry name" value="STRAWBERRY NOTCH-RELATED"/>
    <property type="match status" value="1"/>
</dbReference>
<evidence type="ECO:0000259" key="4">
    <source>
        <dbReference type="Pfam" id="PF13872"/>
    </source>
</evidence>
<protein>
    <submittedName>
        <fullName evidence="5">Methylase</fullName>
    </submittedName>
</protein>
<dbReference type="InterPro" id="IPR029063">
    <property type="entry name" value="SAM-dependent_MTases_sf"/>
</dbReference>
<keyword evidence="5" id="KW-0489">Methyltransferase</keyword>
<keyword evidence="5" id="KW-0808">Transferase</keyword>
<dbReference type="Pfam" id="PF13871">
    <property type="entry name" value="Helicase_C_4"/>
    <property type="match status" value="1"/>
</dbReference>
<dbReference type="InterPro" id="IPR027417">
    <property type="entry name" value="P-loop_NTPase"/>
</dbReference>
<evidence type="ECO:0000313" key="5">
    <source>
        <dbReference type="EMBL" id="PAX09031.1"/>
    </source>
</evidence>
<organism evidence="5 6">
    <name type="scientific">Sphingomonas lenta</name>
    <dbReference type="NCBI Taxonomy" id="1141887"/>
    <lineage>
        <taxon>Bacteria</taxon>
        <taxon>Pseudomonadati</taxon>
        <taxon>Pseudomonadota</taxon>
        <taxon>Alphaproteobacteria</taxon>
        <taxon>Sphingomonadales</taxon>
        <taxon>Sphingomonadaceae</taxon>
        <taxon>Sphingomonas</taxon>
    </lineage>
</organism>